<dbReference type="Gene3D" id="3.40.50.720">
    <property type="entry name" value="NAD(P)-binding Rossmann-like Domain"/>
    <property type="match status" value="1"/>
</dbReference>
<dbReference type="SUPFAM" id="SSF51735">
    <property type="entry name" value="NAD(P)-binding Rossmann-fold domains"/>
    <property type="match status" value="1"/>
</dbReference>
<accession>A0A9P6I5X8</accession>
<keyword evidence="6" id="KW-0520">NAD</keyword>
<protein>
    <submittedName>
        <fullName evidence="9">Alcohol dehydrogenase GroES-like domain-containing protein</fullName>
    </submittedName>
</protein>
<reference evidence="9" key="1">
    <citation type="submission" date="2020-03" db="EMBL/GenBank/DDBJ databases">
        <authorList>
            <person name="He L."/>
        </authorList>
    </citation>
    <scope>NUCLEOTIDE SEQUENCE</scope>
    <source>
        <strain evidence="9">CkLH20</strain>
    </source>
</reference>
<evidence type="ECO:0000313" key="9">
    <source>
        <dbReference type="EMBL" id="KAF9872590.1"/>
    </source>
</evidence>
<evidence type="ECO:0000256" key="6">
    <source>
        <dbReference type="ARBA" id="ARBA00023027"/>
    </source>
</evidence>
<dbReference type="InterPro" id="IPR013149">
    <property type="entry name" value="ADH-like_C"/>
</dbReference>
<comment type="cofactor">
    <cofactor evidence="1 7">
        <name>Zn(2+)</name>
        <dbReference type="ChEBI" id="CHEBI:29105"/>
    </cofactor>
</comment>
<sequence length="340" mass="35795">MTSLPQTYKAAVIKSARAPLEIVDLELKKPGPGQVLVKVLACGVCHSDVVVQEGAFGDLFPRVPGHEIIGDVVAVGENVTRFTGGERVGGAWHGGHDGTCRQCQKGFFQTCQNATINGVFMDGGYAEYVLLRAEAAVRVPKEMDPADSAPLLCAGVTVFNSIRKMGIEHGSLVVIQGLGGLGHLGVQYANRMGYKVAVLSSGASKKDFAMKLGAHEYIDASAEDPVKKLQELGGAALIVATAPHAKAISPLTGGLQPGGKLCVLAPVGNLEVDSVDLIMGGKSVCGWPSGHQGDTEDALDFAARHGVKCMIEKFPLLEAKKASEHMISNKVRFRSVLVMQ</sequence>
<dbReference type="InterPro" id="IPR011032">
    <property type="entry name" value="GroES-like_sf"/>
</dbReference>
<proteinExistence type="inferred from homology"/>
<evidence type="ECO:0000259" key="8">
    <source>
        <dbReference type="SMART" id="SM00829"/>
    </source>
</evidence>
<dbReference type="FunFam" id="3.40.50.720:FF:000039">
    <property type="entry name" value="Alcohol dehydrogenase AdhP"/>
    <property type="match status" value="1"/>
</dbReference>
<dbReference type="Pfam" id="PF00107">
    <property type="entry name" value="ADH_zinc_N"/>
    <property type="match status" value="1"/>
</dbReference>
<comment type="caution">
    <text evidence="9">The sequence shown here is derived from an EMBL/GenBank/DDBJ whole genome shotgun (WGS) entry which is preliminary data.</text>
</comment>
<evidence type="ECO:0000256" key="2">
    <source>
        <dbReference type="ARBA" id="ARBA00008072"/>
    </source>
</evidence>
<keyword evidence="4 7" id="KW-0862">Zinc</keyword>
<dbReference type="PANTHER" id="PTHR42940">
    <property type="entry name" value="ALCOHOL DEHYDROGENASE 1-RELATED"/>
    <property type="match status" value="1"/>
</dbReference>
<dbReference type="InterPro" id="IPR020843">
    <property type="entry name" value="ER"/>
</dbReference>
<dbReference type="InterPro" id="IPR036291">
    <property type="entry name" value="NAD(P)-bd_dom_sf"/>
</dbReference>
<dbReference type="EMBL" id="JAATWM020000037">
    <property type="protein sequence ID" value="KAF9872590.1"/>
    <property type="molecule type" value="Genomic_DNA"/>
</dbReference>
<evidence type="ECO:0000256" key="7">
    <source>
        <dbReference type="RuleBase" id="RU361277"/>
    </source>
</evidence>
<organism evidence="9 10">
    <name type="scientific">Colletotrichum karsti</name>
    <dbReference type="NCBI Taxonomy" id="1095194"/>
    <lineage>
        <taxon>Eukaryota</taxon>
        <taxon>Fungi</taxon>
        <taxon>Dikarya</taxon>
        <taxon>Ascomycota</taxon>
        <taxon>Pezizomycotina</taxon>
        <taxon>Sordariomycetes</taxon>
        <taxon>Hypocreomycetidae</taxon>
        <taxon>Glomerellales</taxon>
        <taxon>Glomerellaceae</taxon>
        <taxon>Colletotrichum</taxon>
        <taxon>Colletotrichum boninense species complex</taxon>
    </lineage>
</organism>
<dbReference type="GO" id="GO:0008270">
    <property type="term" value="F:zinc ion binding"/>
    <property type="evidence" value="ECO:0007669"/>
    <property type="project" value="InterPro"/>
</dbReference>
<evidence type="ECO:0000256" key="4">
    <source>
        <dbReference type="ARBA" id="ARBA00022833"/>
    </source>
</evidence>
<keyword evidence="10" id="KW-1185">Reference proteome</keyword>
<dbReference type="PROSITE" id="PS00059">
    <property type="entry name" value="ADH_ZINC"/>
    <property type="match status" value="1"/>
</dbReference>
<keyword evidence="5" id="KW-0560">Oxidoreductase</keyword>
<dbReference type="Pfam" id="PF08240">
    <property type="entry name" value="ADH_N"/>
    <property type="match status" value="1"/>
</dbReference>
<keyword evidence="3 7" id="KW-0479">Metal-binding</keyword>
<dbReference type="SMART" id="SM00829">
    <property type="entry name" value="PKS_ER"/>
    <property type="match status" value="1"/>
</dbReference>
<dbReference type="GeneID" id="62165876"/>
<evidence type="ECO:0000313" key="10">
    <source>
        <dbReference type="Proteomes" id="UP000781932"/>
    </source>
</evidence>
<dbReference type="InterPro" id="IPR002328">
    <property type="entry name" value="ADH_Zn_CS"/>
</dbReference>
<evidence type="ECO:0000256" key="5">
    <source>
        <dbReference type="ARBA" id="ARBA00023002"/>
    </source>
</evidence>
<dbReference type="OrthoDB" id="256333at2759"/>
<reference evidence="9" key="2">
    <citation type="submission" date="2020-11" db="EMBL/GenBank/DDBJ databases">
        <title>Whole genome sequencing of Colletotrichum sp.</title>
        <authorList>
            <person name="Li H."/>
        </authorList>
    </citation>
    <scope>NUCLEOTIDE SEQUENCE</scope>
    <source>
        <strain evidence="9">CkLH20</strain>
    </source>
</reference>
<dbReference type="CDD" id="cd08296">
    <property type="entry name" value="CAD_like"/>
    <property type="match status" value="1"/>
</dbReference>
<feature type="domain" description="Enoyl reductase (ER)" evidence="8">
    <location>
        <begin position="15"/>
        <end position="337"/>
    </location>
</feature>
<dbReference type="AlphaFoldDB" id="A0A9P6I5X8"/>
<dbReference type="GO" id="GO:0004022">
    <property type="term" value="F:alcohol dehydrogenase (NAD+) activity"/>
    <property type="evidence" value="ECO:0007669"/>
    <property type="project" value="TreeGrafter"/>
</dbReference>
<dbReference type="RefSeq" id="XP_038742051.1">
    <property type="nucleotide sequence ID" value="XM_038892802.1"/>
</dbReference>
<dbReference type="Proteomes" id="UP000781932">
    <property type="component" value="Unassembled WGS sequence"/>
</dbReference>
<dbReference type="InterPro" id="IPR013154">
    <property type="entry name" value="ADH-like_N"/>
</dbReference>
<dbReference type="GO" id="GO:0005737">
    <property type="term" value="C:cytoplasm"/>
    <property type="evidence" value="ECO:0007669"/>
    <property type="project" value="TreeGrafter"/>
</dbReference>
<gene>
    <name evidence="9" type="ORF">CkaCkLH20_10087</name>
</gene>
<name>A0A9P6I5X8_9PEZI</name>
<evidence type="ECO:0000256" key="3">
    <source>
        <dbReference type="ARBA" id="ARBA00022723"/>
    </source>
</evidence>
<dbReference type="SUPFAM" id="SSF50129">
    <property type="entry name" value="GroES-like"/>
    <property type="match status" value="1"/>
</dbReference>
<dbReference type="PANTHER" id="PTHR42940:SF7">
    <property type="entry name" value="ALCOHOL DEHYDROGENASE-LIKE N-TERMINAL DOMAIN-CONTAINING PROTEIN"/>
    <property type="match status" value="1"/>
</dbReference>
<evidence type="ECO:0000256" key="1">
    <source>
        <dbReference type="ARBA" id="ARBA00001947"/>
    </source>
</evidence>
<comment type="similarity">
    <text evidence="2 7">Belongs to the zinc-containing alcohol dehydrogenase family.</text>
</comment>
<dbReference type="Gene3D" id="3.90.180.10">
    <property type="entry name" value="Medium-chain alcohol dehydrogenases, catalytic domain"/>
    <property type="match status" value="1"/>
</dbReference>